<dbReference type="SMART" id="SM00116">
    <property type="entry name" value="CBS"/>
    <property type="match status" value="2"/>
</dbReference>
<dbReference type="InterPro" id="IPR001807">
    <property type="entry name" value="ClC"/>
</dbReference>
<dbReference type="Proteomes" id="UP000024332">
    <property type="component" value="Unassembled WGS sequence"/>
</dbReference>
<dbReference type="PANTHER" id="PTHR43427:SF6">
    <property type="entry name" value="CHLORIDE CHANNEL PROTEIN CLC-E"/>
    <property type="match status" value="1"/>
</dbReference>
<evidence type="ECO:0000313" key="13">
    <source>
        <dbReference type="EMBL" id="EZQ01791.1"/>
    </source>
</evidence>
<dbReference type="EMBL" id="JFZT01000061">
    <property type="protein sequence ID" value="EZQ01791.1"/>
    <property type="molecule type" value="Genomic_DNA"/>
</dbReference>
<dbReference type="SUPFAM" id="SSF54631">
    <property type="entry name" value="CBS-domain pair"/>
    <property type="match status" value="1"/>
</dbReference>
<feature type="transmembrane region" description="Helical" evidence="11">
    <location>
        <begin position="414"/>
        <end position="435"/>
    </location>
</feature>
<reference evidence="13 14" key="1">
    <citation type="submission" date="2014-03" db="EMBL/GenBank/DDBJ databases">
        <title>Draft genome sequence of the novel thermoacidophilic archaea Acidianus copahuensis ALE1 strain, isolated from Copahue volcanic area in Neuquen Argentina.</title>
        <authorList>
            <person name="Urbieta M.S."/>
            <person name="Rascovan N."/>
            <person name="Castro C."/>
            <person name="Revale S."/>
            <person name="Giaveno M.A."/>
            <person name="Vazquez M.P."/>
            <person name="Donati E.R."/>
        </authorList>
    </citation>
    <scope>NUCLEOTIDE SEQUENCE [LARGE SCALE GENOMIC DNA]</scope>
    <source>
        <strain evidence="13 14">ALE1</strain>
    </source>
</reference>
<keyword evidence="5" id="KW-0406">Ion transport</keyword>
<dbReference type="InterPro" id="IPR000644">
    <property type="entry name" value="CBS_dom"/>
</dbReference>
<dbReference type="RefSeq" id="WP_048100573.1">
    <property type="nucleotide sequence ID" value="NZ_JFZT01000061.1"/>
</dbReference>
<dbReference type="OrthoDB" id="89900at2157"/>
<feature type="transmembrane region" description="Helical" evidence="11">
    <location>
        <begin position="70"/>
        <end position="91"/>
    </location>
</feature>
<evidence type="ECO:0000256" key="2">
    <source>
        <dbReference type="ARBA" id="ARBA00022448"/>
    </source>
</evidence>
<keyword evidence="3 11" id="KW-0812">Transmembrane</keyword>
<protein>
    <submittedName>
        <fullName evidence="13">Chloride channel protein</fullName>
    </submittedName>
</protein>
<feature type="transmembrane region" description="Helical" evidence="11">
    <location>
        <begin position="166"/>
        <end position="191"/>
    </location>
</feature>
<feature type="transmembrane region" description="Helical" evidence="11">
    <location>
        <begin position="280"/>
        <end position="303"/>
    </location>
</feature>
<feature type="transmembrane region" description="Helical" evidence="11">
    <location>
        <begin position="203"/>
        <end position="231"/>
    </location>
</feature>
<gene>
    <name evidence="13" type="ORF">CM19_11990</name>
</gene>
<dbReference type="PROSITE" id="PS51371">
    <property type="entry name" value="CBS"/>
    <property type="match status" value="2"/>
</dbReference>
<proteinExistence type="predicted"/>
<dbReference type="AlphaFoldDB" id="A0A031LJR9"/>
<feature type="transmembrane region" description="Helical" evidence="11">
    <location>
        <begin position="243"/>
        <end position="268"/>
    </location>
</feature>
<evidence type="ECO:0000259" key="12">
    <source>
        <dbReference type="PROSITE" id="PS51371"/>
    </source>
</evidence>
<feature type="transmembrane region" description="Helical" evidence="11">
    <location>
        <begin position="315"/>
        <end position="336"/>
    </location>
</feature>
<evidence type="ECO:0000256" key="5">
    <source>
        <dbReference type="ARBA" id="ARBA00023065"/>
    </source>
</evidence>
<sequence length="587" mass="63409">MNKLEDLPFFERWFILGILLGILAGIAAIIFYELLHLFEYIFLFEFIGMSYPRPIGEGGTLSFTFITGRYYLIPVSTILGGLISGIILYTITPGSDDDGTDTAIKSYHYFQGKIKWITIPVKVIAAVITIGSGGSAGREGPTGGFAAGLGSVVADFLHLSPEDRRIAVAVGVGAGIGTIFKTPIGGAILAAEILYKRDIEPEIIYPAMIASAIGYSIFGSIFGFTPVFGYYTGVFSPIRLPMYAILGVFTGLIGVLYPKFFFWINSMFKRLRIPNQVKPAIGGAVTGIIALLAPEVLATGYGWISLVEFEKFSAFYSPVLPVVVIIIALPFLKIFATGFSLGSGGSGGLFTPGIVIGAFTGASTGLLFHEFFPSQVPDIAPFVIIGMMSLFAASGKVPLSVIVMVTEMTSSLQLLPGAMIAVGISYLISGNVSIYKSQLPTRKDSPAHKSEYEVPVLERLRISSCKLKDLKVSPEDPVERARQIMEENFLMSLPVVDELNNFVGVIYLRDIEKAGKNKVANFITKGSSYVTPTSSLASAMDAMNRQKSRWVAVVESCKSQCKFLGIVTLDAIDEAYNKEISTIKNNS</sequence>
<name>A0A031LJR9_9CREN</name>
<accession>A0A031LJR9</accession>
<evidence type="ECO:0000256" key="8">
    <source>
        <dbReference type="ARBA" id="ARBA00023214"/>
    </source>
</evidence>
<evidence type="ECO:0000256" key="3">
    <source>
        <dbReference type="ARBA" id="ARBA00022692"/>
    </source>
</evidence>
<evidence type="ECO:0000256" key="1">
    <source>
        <dbReference type="ARBA" id="ARBA00004141"/>
    </source>
</evidence>
<keyword evidence="8" id="KW-0868">Chloride</keyword>
<keyword evidence="9" id="KW-0407">Ion channel</keyword>
<comment type="caution">
    <text evidence="13">The sequence shown here is derived from an EMBL/GenBank/DDBJ whole genome shotgun (WGS) entry which is preliminary data.</text>
</comment>
<evidence type="ECO:0000256" key="7">
    <source>
        <dbReference type="ARBA" id="ARBA00023173"/>
    </source>
</evidence>
<feature type="transmembrane region" description="Helical" evidence="11">
    <location>
        <begin position="379"/>
        <end position="402"/>
    </location>
</feature>
<keyword evidence="2" id="KW-0813">Transport</keyword>
<feature type="transmembrane region" description="Helical" evidence="11">
    <location>
        <begin position="348"/>
        <end position="367"/>
    </location>
</feature>
<dbReference type="SUPFAM" id="SSF81340">
    <property type="entry name" value="Clc chloride channel"/>
    <property type="match status" value="1"/>
</dbReference>
<evidence type="ECO:0000256" key="10">
    <source>
        <dbReference type="PROSITE-ProRule" id="PRU00703"/>
    </source>
</evidence>
<dbReference type="Pfam" id="PF00571">
    <property type="entry name" value="CBS"/>
    <property type="match status" value="1"/>
</dbReference>
<comment type="subcellular location">
    <subcellularLocation>
        <location evidence="1">Membrane</location>
        <topology evidence="1">Multi-pass membrane protein</topology>
    </subcellularLocation>
</comment>
<dbReference type="InterPro" id="IPR014743">
    <property type="entry name" value="Cl-channel_core"/>
</dbReference>
<feature type="domain" description="CBS" evidence="12">
    <location>
        <begin position="523"/>
        <end position="582"/>
    </location>
</feature>
<dbReference type="FunFam" id="1.10.3080.10:FF:000018">
    <property type="entry name" value="Chloride transporter, ClC family"/>
    <property type="match status" value="1"/>
</dbReference>
<dbReference type="InterPro" id="IPR046342">
    <property type="entry name" value="CBS_dom_sf"/>
</dbReference>
<dbReference type="CDD" id="cd04594">
    <property type="entry name" value="CBS_pair_voltage-gated_CLC_archaea"/>
    <property type="match status" value="1"/>
</dbReference>
<dbReference type="PRINTS" id="PR00762">
    <property type="entry name" value="CLCHANNEL"/>
</dbReference>
<dbReference type="Pfam" id="PF00654">
    <property type="entry name" value="Voltage_CLC"/>
    <property type="match status" value="1"/>
</dbReference>
<keyword evidence="6 11" id="KW-0472">Membrane</keyword>
<organism evidence="13 14">
    <name type="scientific">Candidatus Acidianus copahuensis</name>
    <dbReference type="NCBI Taxonomy" id="1160895"/>
    <lineage>
        <taxon>Archaea</taxon>
        <taxon>Thermoproteota</taxon>
        <taxon>Thermoprotei</taxon>
        <taxon>Sulfolobales</taxon>
        <taxon>Sulfolobaceae</taxon>
        <taxon>Acidianus</taxon>
    </lineage>
</organism>
<dbReference type="Gene3D" id="1.10.3080.10">
    <property type="entry name" value="Clc chloride channel"/>
    <property type="match status" value="1"/>
</dbReference>
<evidence type="ECO:0000313" key="14">
    <source>
        <dbReference type="Proteomes" id="UP000024332"/>
    </source>
</evidence>
<evidence type="ECO:0000256" key="6">
    <source>
        <dbReference type="ARBA" id="ARBA00023136"/>
    </source>
</evidence>
<dbReference type="GO" id="GO:0005254">
    <property type="term" value="F:chloride channel activity"/>
    <property type="evidence" value="ECO:0007669"/>
    <property type="project" value="UniProtKB-KW"/>
</dbReference>
<keyword evidence="10" id="KW-0129">CBS domain</keyword>
<keyword evidence="7" id="KW-0869">Chloride channel</keyword>
<evidence type="ECO:0000256" key="9">
    <source>
        <dbReference type="ARBA" id="ARBA00023303"/>
    </source>
</evidence>
<feature type="transmembrane region" description="Helical" evidence="11">
    <location>
        <begin position="12"/>
        <end position="35"/>
    </location>
</feature>
<feature type="domain" description="CBS" evidence="12">
    <location>
        <begin position="462"/>
        <end position="521"/>
    </location>
</feature>
<dbReference type="PANTHER" id="PTHR43427">
    <property type="entry name" value="CHLORIDE CHANNEL PROTEIN CLC-E"/>
    <property type="match status" value="1"/>
</dbReference>
<evidence type="ECO:0000256" key="11">
    <source>
        <dbReference type="SAM" id="Phobius"/>
    </source>
</evidence>
<dbReference type="CDD" id="cd00400">
    <property type="entry name" value="Voltage_gated_ClC"/>
    <property type="match status" value="1"/>
</dbReference>
<keyword evidence="14" id="KW-1185">Reference proteome</keyword>
<dbReference type="STRING" id="1160895.CM19_11990"/>
<dbReference type="GO" id="GO:0034707">
    <property type="term" value="C:chloride channel complex"/>
    <property type="evidence" value="ECO:0007669"/>
    <property type="project" value="UniProtKB-KW"/>
</dbReference>
<dbReference type="InterPro" id="IPR050368">
    <property type="entry name" value="ClC-type_chloride_channel"/>
</dbReference>
<dbReference type="Gene3D" id="3.10.580.10">
    <property type="entry name" value="CBS-domain"/>
    <property type="match status" value="1"/>
</dbReference>
<evidence type="ECO:0000256" key="4">
    <source>
        <dbReference type="ARBA" id="ARBA00022989"/>
    </source>
</evidence>
<keyword evidence="4 11" id="KW-1133">Transmembrane helix</keyword>